<evidence type="ECO:0000256" key="2">
    <source>
        <dbReference type="SAM" id="MobiDB-lite"/>
    </source>
</evidence>
<protein>
    <submittedName>
        <fullName evidence="4">Hypothetical conserved protein</fullName>
    </submittedName>
</protein>
<keyword evidence="3" id="KW-0812">Transmembrane</keyword>
<dbReference type="EMBL" id="AP011714">
    <property type="protein sequence ID" value="BAL55275.1"/>
    <property type="molecule type" value="Genomic_DNA"/>
</dbReference>
<reference evidence="4" key="2">
    <citation type="journal article" date="2012" name="PLoS ONE">
        <title>A Deeply Branching Thermophilic Bacterium with an Ancient Acetyl-CoA Pathway Dominates a Subsurface Ecosystem.</title>
        <authorList>
            <person name="Takami H."/>
            <person name="Noguchi H."/>
            <person name="Takaki Y."/>
            <person name="Uchiyama I."/>
            <person name="Toyoda A."/>
            <person name="Nishi S."/>
            <person name="Chee G.-J."/>
            <person name="Arai W."/>
            <person name="Nunoura T."/>
            <person name="Itoh T."/>
            <person name="Hattori M."/>
            <person name="Takai K."/>
        </authorList>
    </citation>
    <scope>NUCLEOTIDE SEQUENCE</scope>
</reference>
<gene>
    <name evidence="4" type="ORF">HGMM_F25B04C18</name>
</gene>
<feature type="coiled-coil region" evidence="1">
    <location>
        <begin position="65"/>
        <end position="113"/>
    </location>
</feature>
<dbReference type="AlphaFoldDB" id="H5SGI9"/>
<name>H5SGI9_9BACT</name>
<feature type="compositionally biased region" description="Polar residues" evidence="2">
    <location>
        <begin position="8"/>
        <end position="17"/>
    </location>
</feature>
<proteinExistence type="predicted"/>
<keyword evidence="1" id="KW-0175">Coiled coil</keyword>
<evidence type="ECO:0000256" key="3">
    <source>
        <dbReference type="SAM" id="Phobius"/>
    </source>
</evidence>
<evidence type="ECO:0000313" key="4">
    <source>
        <dbReference type="EMBL" id="BAL55275.1"/>
    </source>
</evidence>
<feature type="transmembrane region" description="Helical" evidence="3">
    <location>
        <begin position="117"/>
        <end position="138"/>
    </location>
</feature>
<keyword evidence="3" id="KW-1133">Transmembrane helix</keyword>
<accession>H5SGI9</accession>
<keyword evidence="3" id="KW-0472">Membrane</keyword>
<evidence type="ECO:0000256" key="1">
    <source>
        <dbReference type="SAM" id="Coils"/>
    </source>
</evidence>
<organism evidence="4">
    <name type="scientific">uncultured Bacteroidota bacterium</name>
    <dbReference type="NCBI Taxonomy" id="152509"/>
    <lineage>
        <taxon>Bacteria</taxon>
        <taxon>Pseudomonadati</taxon>
        <taxon>Bacteroidota</taxon>
        <taxon>environmental samples</taxon>
    </lineage>
</organism>
<feature type="region of interest" description="Disordered" evidence="2">
    <location>
        <begin position="1"/>
        <end position="21"/>
    </location>
</feature>
<reference evidence="4" key="1">
    <citation type="journal article" date="2005" name="Environ. Microbiol.">
        <title>Genetic and functional properties of uncultivated thermophilic crenarchaeotes from a subsurface gold mine as revealed by analysis of genome fragments.</title>
        <authorList>
            <person name="Nunoura T."/>
            <person name="Hirayama H."/>
            <person name="Takami H."/>
            <person name="Oida H."/>
            <person name="Nishi S."/>
            <person name="Shimamura S."/>
            <person name="Suzuki Y."/>
            <person name="Inagaki F."/>
            <person name="Takai K."/>
            <person name="Nealson K.H."/>
            <person name="Horikoshi K."/>
        </authorList>
    </citation>
    <scope>NUCLEOTIDE SEQUENCE</scope>
</reference>
<sequence length="182" mass="21026">MKTRRDTSTLTTPSVSFQREEEGAKKLTDWIESLPPDSEERKKLEDIQSYYQSLLSTAQLVTRMGDRLQARLKAANEELAQKNEQIAQYNRELQEKNRELQETLEALQASQRRRKALTVLGLSTIIIFMVTELIEYYIEQTASQTTSQWANFFSFGFKALVALAFKPLEELVESLLARSVRK</sequence>